<dbReference type="NCBIfam" id="TIGR02365">
    <property type="entry name" value="dha_L_ycgS"/>
    <property type="match status" value="1"/>
</dbReference>
<dbReference type="InterPro" id="IPR036117">
    <property type="entry name" value="DhaL_dom_sf"/>
</dbReference>
<accession>A0ABW3NH25</accession>
<evidence type="ECO:0000256" key="1">
    <source>
        <dbReference type="ARBA" id="ARBA00022679"/>
    </source>
</evidence>
<gene>
    <name evidence="4" type="primary">dhaL</name>
    <name evidence="4" type="ORF">ACFQ19_13360</name>
</gene>
<keyword evidence="2 4" id="KW-0418">Kinase</keyword>
<dbReference type="PANTHER" id="PTHR28629">
    <property type="entry name" value="TRIOKINASE/FMN CYCLASE"/>
    <property type="match status" value="1"/>
</dbReference>
<proteinExistence type="predicted"/>
<dbReference type="RefSeq" id="WP_379592879.1">
    <property type="nucleotide sequence ID" value="NZ_JBHTKK010000017.1"/>
</dbReference>
<dbReference type="InterPro" id="IPR004007">
    <property type="entry name" value="DhaL_dom"/>
</dbReference>
<dbReference type="InterPro" id="IPR050861">
    <property type="entry name" value="Dihydroxyacetone_Kinase"/>
</dbReference>
<dbReference type="EMBL" id="JBHTKK010000017">
    <property type="protein sequence ID" value="MFD1067012.1"/>
    <property type="molecule type" value="Genomic_DNA"/>
</dbReference>
<dbReference type="PROSITE" id="PS51480">
    <property type="entry name" value="DHAL"/>
    <property type="match status" value="1"/>
</dbReference>
<protein>
    <submittedName>
        <fullName evidence="4">Dihydroxyacetone kinase subunit DhaL</fullName>
        <ecNumber evidence="4">2.7.1.121</ecNumber>
    </submittedName>
</protein>
<dbReference type="SMART" id="SM01120">
    <property type="entry name" value="Dak2"/>
    <property type="match status" value="1"/>
</dbReference>
<comment type="caution">
    <text evidence="4">The sequence shown here is derived from an EMBL/GenBank/DDBJ whole genome shotgun (WGS) entry which is preliminary data.</text>
</comment>
<dbReference type="InterPro" id="IPR012737">
    <property type="entry name" value="DhaK_L_YcgS"/>
</dbReference>
<sequence>MATLVLDRAYFVNVFREMLPFVDEQSEHLQKLDSEIGDGDHGINLTIGFREVTKQLDTIKEEAEDISSLFKKVGMILLGKVGGSSGPLYGSFFMKAGKDVTGKEEVTFDEFCGMLINGVEAIQHRGKAEIGDKTMIDAFQRGVDVLKQDTPEDPVEKFTMFVEAMQEGADSTVPLVANKGRAMRLGERAIGHKDPGAESAWMMMEVFLKQLKKVASA</sequence>
<reference evidence="5" key="1">
    <citation type="journal article" date="2019" name="Int. J. Syst. Evol. Microbiol.">
        <title>The Global Catalogue of Microorganisms (GCM) 10K type strain sequencing project: providing services to taxonomists for standard genome sequencing and annotation.</title>
        <authorList>
            <consortium name="The Broad Institute Genomics Platform"/>
            <consortium name="The Broad Institute Genome Sequencing Center for Infectious Disease"/>
            <person name="Wu L."/>
            <person name="Ma J."/>
        </authorList>
    </citation>
    <scope>NUCLEOTIDE SEQUENCE [LARGE SCALE GENOMIC DNA]</scope>
    <source>
        <strain evidence="5">CCUG 56608</strain>
    </source>
</reference>
<evidence type="ECO:0000313" key="5">
    <source>
        <dbReference type="Proteomes" id="UP001597041"/>
    </source>
</evidence>
<evidence type="ECO:0000313" key="4">
    <source>
        <dbReference type="EMBL" id="MFD1067012.1"/>
    </source>
</evidence>
<dbReference type="SUPFAM" id="SSF101473">
    <property type="entry name" value="DhaL-like"/>
    <property type="match status" value="1"/>
</dbReference>
<dbReference type="PANTHER" id="PTHR28629:SF4">
    <property type="entry name" value="TRIOKINASE_FMN CYCLASE"/>
    <property type="match status" value="1"/>
</dbReference>
<evidence type="ECO:0000259" key="3">
    <source>
        <dbReference type="PROSITE" id="PS51480"/>
    </source>
</evidence>
<keyword evidence="5" id="KW-1185">Reference proteome</keyword>
<dbReference type="EC" id="2.7.1.121" evidence="4"/>
<organism evidence="4 5">
    <name type="scientific">Oceanobacillus locisalsi</name>
    <dbReference type="NCBI Taxonomy" id="546107"/>
    <lineage>
        <taxon>Bacteria</taxon>
        <taxon>Bacillati</taxon>
        <taxon>Bacillota</taxon>
        <taxon>Bacilli</taxon>
        <taxon>Bacillales</taxon>
        <taxon>Bacillaceae</taxon>
        <taxon>Oceanobacillus</taxon>
    </lineage>
</organism>
<evidence type="ECO:0000256" key="2">
    <source>
        <dbReference type="ARBA" id="ARBA00022777"/>
    </source>
</evidence>
<dbReference type="Proteomes" id="UP001597041">
    <property type="component" value="Unassembled WGS sequence"/>
</dbReference>
<name>A0ABW3NH25_9BACI</name>
<dbReference type="Pfam" id="PF02734">
    <property type="entry name" value="Dak2"/>
    <property type="match status" value="1"/>
</dbReference>
<dbReference type="Gene3D" id="1.25.40.340">
    <property type="match status" value="1"/>
</dbReference>
<keyword evidence="1 4" id="KW-0808">Transferase</keyword>
<feature type="domain" description="DhaL" evidence="3">
    <location>
        <begin position="9"/>
        <end position="209"/>
    </location>
</feature>
<dbReference type="GO" id="GO:0047324">
    <property type="term" value="F:phosphoenolpyruvate-glycerone phosphotransferase activity"/>
    <property type="evidence" value="ECO:0007669"/>
    <property type="project" value="UniProtKB-EC"/>
</dbReference>